<keyword evidence="2" id="KW-1185">Reference proteome</keyword>
<dbReference type="Gene3D" id="3.30.710.10">
    <property type="entry name" value="Potassium Channel Kv1.1, Chain A"/>
    <property type="match status" value="1"/>
</dbReference>
<gene>
    <name evidence="1" type="ORF">GYMLUDRAFT_170302</name>
</gene>
<evidence type="ECO:0008006" key="3">
    <source>
        <dbReference type="Google" id="ProtNLM"/>
    </source>
</evidence>
<accession>A0A0D0CTD8</accession>
<dbReference type="EMBL" id="KN834782">
    <property type="protein sequence ID" value="KIK58973.1"/>
    <property type="molecule type" value="Genomic_DNA"/>
</dbReference>
<proteinExistence type="predicted"/>
<dbReference type="AlphaFoldDB" id="A0A0D0CTD8"/>
<dbReference type="InterPro" id="IPR011333">
    <property type="entry name" value="SKP1/BTB/POZ_sf"/>
</dbReference>
<evidence type="ECO:0000313" key="1">
    <source>
        <dbReference type="EMBL" id="KIK58973.1"/>
    </source>
</evidence>
<name>A0A0D0CTD8_9AGAR</name>
<reference evidence="1 2" key="1">
    <citation type="submission" date="2014-04" db="EMBL/GenBank/DDBJ databases">
        <title>Evolutionary Origins and Diversification of the Mycorrhizal Mutualists.</title>
        <authorList>
            <consortium name="DOE Joint Genome Institute"/>
            <consortium name="Mycorrhizal Genomics Consortium"/>
            <person name="Kohler A."/>
            <person name="Kuo A."/>
            <person name="Nagy L.G."/>
            <person name="Floudas D."/>
            <person name="Copeland A."/>
            <person name="Barry K.W."/>
            <person name="Cichocki N."/>
            <person name="Veneault-Fourrey C."/>
            <person name="LaButti K."/>
            <person name="Lindquist E.A."/>
            <person name="Lipzen A."/>
            <person name="Lundell T."/>
            <person name="Morin E."/>
            <person name="Murat C."/>
            <person name="Riley R."/>
            <person name="Ohm R."/>
            <person name="Sun H."/>
            <person name="Tunlid A."/>
            <person name="Henrissat B."/>
            <person name="Grigoriev I.V."/>
            <person name="Hibbett D.S."/>
            <person name="Martin F."/>
        </authorList>
    </citation>
    <scope>NUCLEOTIDE SEQUENCE [LARGE SCALE GENOMIC DNA]</scope>
    <source>
        <strain evidence="1 2">FD-317 M1</strain>
    </source>
</reference>
<dbReference type="Proteomes" id="UP000053593">
    <property type="component" value="Unassembled WGS sequence"/>
</dbReference>
<dbReference type="OrthoDB" id="3193844at2759"/>
<protein>
    <recommendedName>
        <fullName evidence="3">BTB domain-containing protein</fullName>
    </recommendedName>
</protein>
<dbReference type="HOGENOM" id="CLU_047592_2_2_1"/>
<sequence length="244" mass="27996">MDESPVAPPLTNAEDLISQSRTVKKSPTFYFDSVIFQVEDILYSLPRARLMEESEVFEDMFALPQGVGKLSEGASDDNPIHLEQTKKTDWECLLKLLFQRNFQPGESGPNFTLDEWESILTLATRWEMSNIRACAIERIALFNEPAKKISLARRYRIPRFFIPSLVQLIGRSEPLSVKEFADLGVECALKIVSMRERCFDSSHSYEAFRPQKIALDVSSPTSSQWSSVVNEIHKTFTDHDEYYK</sequence>
<organism evidence="1 2">
    <name type="scientific">Collybiopsis luxurians FD-317 M1</name>
    <dbReference type="NCBI Taxonomy" id="944289"/>
    <lineage>
        <taxon>Eukaryota</taxon>
        <taxon>Fungi</taxon>
        <taxon>Dikarya</taxon>
        <taxon>Basidiomycota</taxon>
        <taxon>Agaricomycotina</taxon>
        <taxon>Agaricomycetes</taxon>
        <taxon>Agaricomycetidae</taxon>
        <taxon>Agaricales</taxon>
        <taxon>Marasmiineae</taxon>
        <taxon>Omphalotaceae</taxon>
        <taxon>Collybiopsis</taxon>
        <taxon>Collybiopsis luxurians</taxon>
    </lineage>
</organism>
<evidence type="ECO:0000313" key="2">
    <source>
        <dbReference type="Proteomes" id="UP000053593"/>
    </source>
</evidence>